<protein>
    <recommendedName>
        <fullName evidence="3">DUF3617 family protein</fullName>
    </recommendedName>
</protein>
<dbReference type="AlphaFoldDB" id="K0PZT9"/>
<organism evidence="1 2">
    <name type="scientific">Rhizobium mesoamericanum STM3625</name>
    <dbReference type="NCBI Taxonomy" id="1211777"/>
    <lineage>
        <taxon>Bacteria</taxon>
        <taxon>Pseudomonadati</taxon>
        <taxon>Pseudomonadota</taxon>
        <taxon>Alphaproteobacteria</taxon>
        <taxon>Hyphomicrobiales</taxon>
        <taxon>Rhizobiaceae</taxon>
        <taxon>Rhizobium/Agrobacterium group</taxon>
        <taxon>Rhizobium</taxon>
    </lineage>
</organism>
<proteinExistence type="predicted"/>
<evidence type="ECO:0000313" key="1">
    <source>
        <dbReference type="EMBL" id="CCM77405.1"/>
    </source>
</evidence>
<accession>K0PZT9</accession>
<gene>
    <name evidence="1" type="ORF">BN77_0346</name>
</gene>
<sequence length="194" mass="20437">MIPWLGLEEAEMNSGEKPCRIAGMVVGLLAMSLVPAWAGCKSAMSSPQWPAVARAISTVGLCEQLPVGPNRTSSFKVVSADVCSTGDSLASIKATALLTCEAGDNTLFQMAPVKGKVIATVSLDMGACRITDTHIEIDGEIGSLLSELSDTQDVGRRAGHNRNCHACASCDNAEARAAKPPLLGPTMPWRRSRR</sequence>
<name>K0PZT9_9HYPH</name>
<dbReference type="HOGENOM" id="CLU_139782_0_0_5"/>
<reference evidence="1 2" key="1">
    <citation type="journal article" date="2013" name="Genome Announc.">
        <title>Draft Genome Sequence of Rhizobium mesoamericanum STM3625, a Nitrogen-Fixing Symbiont of Mimosa pudica Isolated in French Guiana (South America).</title>
        <authorList>
            <person name="Moulin L."/>
            <person name="Mornico D."/>
            <person name="Melkonian R."/>
            <person name="Klonowska A."/>
        </authorList>
    </citation>
    <scope>NUCLEOTIDE SEQUENCE [LARGE SCALE GENOMIC DNA]</scope>
    <source>
        <strain evidence="1 2">STM3625</strain>
    </source>
</reference>
<dbReference type="EMBL" id="CANI01000029">
    <property type="protein sequence ID" value="CCM77405.1"/>
    <property type="molecule type" value="Genomic_DNA"/>
</dbReference>
<evidence type="ECO:0008006" key="3">
    <source>
        <dbReference type="Google" id="ProtNLM"/>
    </source>
</evidence>
<dbReference type="Proteomes" id="UP000009319">
    <property type="component" value="Unassembled WGS sequence"/>
</dbReference>
<comment type="caution">
    <text evidence="1">The sequence shown here is derived from an EMBL/GenBank/DDBJ whole genome shotgun (WGS) entry which is preliminary data.</text>
</comment>
<evidence type="ECO:0000313" key="2">
    <source>
        <dbReference type="Proteomes" id="UP000009319"/>
    </source>
</evidence>
<dbReference type="STRING" id="1211777.BN77_0346"/>
<dbReference type="eggNOG" id="ENOG50319VT">
    <property type="taxonomic scope" value="Bacteria"/>
</dbReference>
<keyword evidence="2" id="KW-1185">Reference proteome</keyword>